<dbReference type="Pfam" id="PF08031">
    <property type="entry name" value="BBE"/>
    <property type="match status" value="1"/>
</dbReference>
<evidence type="ECO:0000256" key="6">
    <source>
        <dbReference type="SAM" id="SignalP"/>
    </source>
</evidence>
<feature type="signal peptide" evidence="6">
    <location>
        <begin position="1"/>
        <end position="21"/>
    </location>
</feature>
<keyword evidence="5" id="KW-0560">Oxidoreductase</keyword>
<evidence type="ECO:0000256" key="4">
    <source>
        <dbReference type="ARBA" id="ARBA00022827"/>
    </source>
</evidence>
<accession>A0ABS1W7K0</accession>
<evidence type="ECO:0000256" key="2">
    <source>
        <dbReference type="ARBA" id="ARBA00005466"/>
    </source>
</evidence>
<feature type="chain" id="PRO_5045522478" evidence="6">
    <location>
        <begin position="22"/>
        <end position="589"/>
    </location>
</feature>
<keyword evidence="4" id="KW-0274">FAD</keyword>
<dbReference type="InterPro" id="IPR050416">
    <property type="entry name" value="FAD-linked_Oxidoreductase"/>
</dbReference>
<dbReference type="PROSITE" id="PS51387">
    <property type="entry name" value="FAD_PCMH"/>
    <property type="match status" value="1"/>
</dbReference>
<evidence type="ECO:0000313" key="8">
    <source>
        <dbReference type="EMBL" id="MBL7525343.1"/>
    </source>
</evidence>
<reference evidence="8 9" key="1">
    <citation type="submission" date="2020-12" db="EMBL/GenBank/DDBJ databases">
        <title>WGS of Legionella: environmental sample.</title>
        <authorList>
            <person name="Cristino S."/>
            <person name="Girolamini L."/>
            <person name="Salaris S."/>
            <person name="Pascale M.R."/>
            <person name="Mazzotta M."/>
            <person name="Orsini M."/>
            <person name="Grottola A."/>
        </authorList>
    </citation>
    <scope>NUCLEOTIDE SEQUENCE [LARGE SCALE GENOMIC DNA]</scope>
    <source>
        <strain evidence="8 9">30cs62</strain>
    </source>
</reference>
<dbReference type="Gene3D" id="3.30.465.10">
    <property type="match status" value="2"/>
</dbReference>
<dbReference type="EMBL" id="JADWVN010000004">
    <property type="protein sequence ID" value="MBL7525343.1"/>
    <property type="molecule type" value="Genomic_DNA"/>
</dbReference>
<evidence type="ECO:0000259" key="7">
    <source>
        <dbReference type="PROSITE" id="PS51387"/>
    </source>
</evidence>
<keyword evidence="6" id="KW-0732">Signal</keyword>
<protein>
    <submittedName>
        <fullName evidence="8">FAD-dependent oxidoreductase</fullName>
    </submittedName>
</protein>
<dbReference type="InterPro" id="IPR036318">
    <property type="entry name" value="FAD-bd_PCMH-like_sf"/>
</dbReference>
<dbReference type="Pfam" id="PF01565">
    <property type="entry name" value="FAD_binding_4"/>
    <property type="match status" value="1"/>
</dbReference>
<evidence type="ECO:0000256" key="1">
    <source>
        <dbReference type="ARBA" id="ARBA00001974"/>
    </source>
</evidence>
<comment type="cofactor">
    <cofactor evidence="1">
        <name>FAD</name>
        <dbReference type="ChEBI" id="CHEBI:57692"/>
    </cofactor>
</comment>
<dbReference type="InterPro" id="IPR012951">
    <property type="entry name" value="BBE"/>
</dbReference>
<dbReference type="InterPro" id="IPR016166">
    <property type="entry name" value="FAD-bd_PCMH"/>
</dbReference>
<dbReference type="PANTHER" id="PTHR42973:SF39">
    <property type="entry name" value="FAD-BINDING PCMH-TYPE DOMAIN-CONTAINING PROTEIN"/>
    <property type="match status" value="1"/>
</dbReference>
<dbReference type="InterPro" id="IPR006094">
    <property type="entry name" value="Oxid_FAD_bind_N"/>
</dbReference>
<name>A0ABS1W7K0_9GAMM</name>
<dbReference type="RefSeq" id="WP_203110070.1">
    <property type="nucleotide sequence ID" value="NZ_JADOBG010000012.1"/>
</dbReference>
<comment type="caution">
    <text evidence="8">The sequence shown here is derived from an EMBL/GenBank/DDBJ whole genome shotgun (WGS) entry which is preliminary data.</text>
</comment>
<gene>
    <name evidence="8" type="ORF">I5282_01995</name>
</gene>
<keyword evidence="3" id="KW-0285">Flavoprotein</keyword>
<sequence length="589" mass="65257">MKLWIMALYLILVFISIPTQALQTEKTSVATYCTPESPCWPKESEWNDLKNKVNGHLYKGVSPLAPCIKNSNSTACHKILEDVKNPFYLESHSGSTQSNGWIDAWQAKTSSYVLAAENAQEIANAVAFAKKHHLKLVIKGTGHDYLGRSNAPNSLLIWTHKMREVHVHNEFIPSGCPKTQKGITAVTAEAGTRWLEAYKEVVVNNGRYVQGGGCTSVGVAGGFIQGGGFGSFSKKFGTGAAGILEAEIVTADGTLLTVNACQNSDLYWALKGGGGGTFGIVTKITLETHALPAVFGALTGTVSARSDEDYKQLIDYFIRFYRVKLHNEHWGEQVILNPDNTMQLGLVFQGMSKTEVDRLWQPFKDWLALKPGHYQFTLHSLALPARKFWDYDYLSKNLPSYIVIDKRKNAPYGEFWWTGNQSEVSIYLTHYQSGYLPFRLFEEGHASQLSDALFKASRLTSLSLHFNKGLSGASAQAVARQKNTSMNPAVLDAAALITIAGGQQYTYPDIAGHKPNLTQARESALKAKQAMQLIHDLSPDAGTYGNEADYFLEDWQKALWGSNYEQLLQIKQHYDPNNLFNCHHCVGSQ</sequence>
<dbReference type="InterPro" id="IPR016169">
    <property type="entry name" value="FAD-bd_PCMH_sub2"/>
</dbReference>
<evidence type="ECO:0000313" key="9">
    <source>
        <dbReference type="Proteomes" id="UP000809910"/>
    </source>
</evidence>
<organism evidence="8 9">
    <name type="scientific">Legionella bononiensis</name>
    <dbReference type="NCBI Taxonomy" id="2793102"/>
    <lineage>
        <taxon>Bacteria</taxon>
        <taxon>Pseudomonadati</taxon>
        <taxon>Pseudomonadota</taxon>
        <taxon>Gammaproteobacteria</taxon>
        <taxon>Legionellales</taxon>
        <taxon>Legionellaceae</taxon>
        <taxon>Legionella</taxon>
    </lineage>
</organism>
<evidence type="ECO:0000256" key="3">
    <source>
        <dbReference type="ARBA" id="ARBA00022630"/>
    </source>
</evidence>
<proteinExistence type="inferred from homology"/>
<dbReference type="Proteomes" id="UP000809910">
    <property type="component" value="Unassembled WGS sequence"/>
</dbReference>
<evidence type="ECO:0000256" key="5">
    <source>
        <dbReference type="ARBA" id="ARBA00023002"/>
    </source>
</evidence>
<comment type="similarity">
    <text evidence="2">Belongs to the oxygen-dependent FAD-linked oxidoreductase family.</text>
</comment>
<keyword evidence="9" id="KW-1185">Reference proteome</keyword>
<dbReference type="SUPFAM" id="SSF56176">
    <property type="entry name" value="FAD-binding/transporter-associated domain-like"/>
    <property type="match status" value="1"/>
</dbReference>
<dbReference type="PANTHER" id="PTHR42973">
    <property type="entry name" value="BINDING OXIDOREDUCTASE, PUTATIVE (AFU_ORTHOLOGUE AFUA_1G17690)-RELATED"/>
    <property type="match status" value="1"/>
</dbReference>
<feature type="domain" description="FAD-binding PCMH-type" evidence="7">
    <location>
        <begin position="105"/>
        <end position="291"/>
    </location>
</feature>